<accession>U4KQC3</accession>
<keyword evidence="5 6" id="KW-0342">GTP-binding</keyword>
<comment type="subcellular location">
    <subcellularLocation>
        <location evidence="6">Cytoplasm</location>
    </subcellularLocation>
    <text evidence="6">May associate with membranes.</text>
</comment>
<dbReference type="InterPro" id="IPR025121">
    <property type="entry name" value="GTPase_HflX_N"/>
</dbReference>
<evidence type="ECO:0000256" key="8">
    <source>
        <dbReference type="PIRSR" id="PIRSR006809-2"/>
    </source>
</evidence>
<dbReference type="HAMAP" id="MF_00900">
    <property type="entry name" value="GTPase_HflX"/>
    <property type="match status" value="1"/>
</dbReference>
<dbReference type="SUPFAM" id="SSF52540">
    <property type="entry name" value="P-loop containing nucleoside triphosphate hydrolases"/>
    <property type="match status" value="1"/>
</dbReference>
<dbReference type="InterPro" id="IPR032305">
    <property type="entry name" value="GTP-bd_M"/>
</dbReference>
<dbReference type="InterPro" id="IPR042108">
    <property type="entry name" value="GTPase_HflX_N_sf"/>
</dbReference>
<dbReference type="NCBIfam" id="TIGR03156">
    <property type="entry name" value="GTP_HflX"/>
    <property type="match status" value="1"/>
</dbReference>
<dbReference type="FunFam" id="3.40.50.11060:FF:000001">
    <property type="entry name" value="GTPase HflX"/>
    <property type="match status" value="1"/>
</dbReference>
<reference evidence="11 12" key="1">
    <citation type="journal article" date="2013" name="J. Mol. Microbiol. Biotechnol.">
        <title>Analysis of the Complete Genomes of Acholeplasma brassicae , A. palmae and A. laidlawii and Their Comparison to the Obligate Parasites from ' Candidatus Phytoplasma'.</title>
        <authorList>
            <person name="Kube M."/>
            <person name="Siewert C."/>
            <person name="Migdoll A.M."/>
            <person name="Duduk B."/>
            <person name="Holz S."/>
            <person name="Rabus R."/>
            <person name="Seemuller E."/>
            <person name="Mitrovic J."/>
            <person name="Muller I."/>
            <person name="Buttner C."/>
            <person name="Reinhardt R."/>
        </authorList>
    </citation>
    <scope>NUCLEOTIDE SEQUENCE [LARGE SCALE GENOMIC DNA]</scope>
    <source>
        <strain evidence="12">0502</strain>
    </source>
</reference>
<dbReference type="AlphaFoldDB" id="U4KQC3"/>
<evidence type="ECO:0000256" key="1">
    <source>
        <dbReference type="ARBA" id="ARBA00022490"/>
    </source>
</evidence>
<evidence type="ECO:0000256" key="3">
    <source>
        <dbReference type="ARBA" id="ARBA00022741"/>
    </source>
</evidence>
<dbReference type="Pfam" id="PF16360">
    <property type="entry name" value="GTP-bdg_M"/>
    <property type="match status" value="1"/>
</dbReference>
<dbReference type="OrthoDB" id="9812272at2"/>
<comment type="function">
    <text evidence="6">GTPase that associates with the 50S ribosomal subunit and may have a role during protein synthesis or ribosome biogenesis.</text>
</comment>
<dbReference type="InterPro" id="IPR006073">
    <property type="entry name" value="GTP-bd"/>
</dbReference>
<keyword evidence="1 6" id="KW-0963">Cytoplasm</keyword>
<comment type="subunit">
    <text evidence="6">Monomer. Associates with the 50S ribosomal subunit.</text>
</comment>
<comment type="similarity">
    <text evidence="6">Belongs to the TRAFAC class OBG-HflX-like GTPase superfamily. HflX GTPase family.</text>
</comment>
<dbReference type="KEGG" id="abra:BN85316240"/>
<feature type="binding site" evidence="7">
    <location>
        <begin position="338"/>
        <end position="340"/>
    </location>
    <ligand>
        <name>GTP</name>
        <dbReference type="ChEBI" id="CHEBI:37565"/>
    </ligand>
</feature>
<feature type="binding site" evidence="7">
    <location>
        <begin position="252"/>
        <end position="255"/>
    </location>
    <ligand>
        <name>GTP</name>
        <dbReference type="ChEBI" id="CHEBI:37565"/>
    </ligand>
</feature>
<evidence type="ECO:0000256" key="6">
    <source>
        <dbReference type="HAMAP-Rule" id="MF_00900"/>
    </source>
</evidence>
<dbReference type="InterPro" id="IPR016496">
    <property type="entry name" value="GTPase_HflX"/>
</dbReference>
<name>U4KQC3_9MOLU</name>
<comment type="cofactor">
    <cofactor evidence="8">
        <name>Mg(2+)</name>
        <dbReference type="ChEBI" id="CHEBI:18420"/>
    </cofactor>
</comment>
<keyword evidence="9" id="KW-0175">Coiled coil</keyword>
<proteinExistence type="inferred from homology"/>
<dbReference type="Gene3D" id="3.40.50.11060">
    <property type="entry name" value="GTPase HflX, N-terminal domain"/>
    <property type="match status" value="1"/>
</dbReference>
<protein>
    <recommendedName>
        <fullName evidence="6">GTPase HflX</fullName>
    </recommendedName>
    <alternativeName>
        <fullName evidence="6">GTP-binding protein HflX</fullName>
    </alternativeName>
</protein>
<dbReference type="Pfam" id="PF13167">
    <property type="entry name" value="GTP-bdg_N"/>
    <property type="match status" value="1"/>
</dbReference>
<dbReference type="Pfam" id="PF01926">
    <property type="entry name" value="MMR_HSR1"/>
    <property type="match status" value="1"/>
</dbReference>
<evidence type="ECO:0000256" key="5">
    <source>
        <dbReference type="ARBA" id="ARBA00023134"/>
    </source>
</evidence>
<keyword evidence="2 8" id="KW-0479">Metal-binding</keyword>
<dbReference type="PANTHER" id="PTHR10229">
    <property type="entry name" value="GTP-BINDING PROTEIN HFLX"/>
    <property type="match status" value="1"/>
</dbReference>
<dbReference type="RefSeq" id="WP_030005497.1">
    <property type="nucleotide sequence ID" value="NC_022549.1"/>
</dbReference>
<dbReference type="STRING" id="61635.BN85316240"/>
<keyword evidence="3 6" id="KW-0547">Nucleotide-binding</keyword>
<keyword evidence="12" id="KW-1185">Reference proteome</keyword>
<dbReference type="GO" id="GO:0046872">
    <property type="term" value="F:metal ion binding"/>
    <property type="evidence" value="ECO:0007669"/>
    <property type="project" value="UniProtKB-KW"/>
</dbReference>
<evidence type="ECO:0000256" key="2">
    <source>
        <dbReference type="ARBA" id="ARBA00022723"/>
    </source>
</evidence>
<feature type="binding site" evidence="7">
    <location>
        <begin position="198"/>
        <end position="205"/>
    </location>
    <ligand>
        <name>GTP</name>
        <dbReference type="ChEBI" id="CHEBI:37565"/>
    </ligand>
</feature>
<dbReference type="Gene3D" id="6.10.250.2860">
    <property type="match status" value="1"/>
</dbReference>
<dbReference type="PANTHER" id="PTHR10229:SF4">
    <property type="entry name" value="GTPASE HFLX"/>
    <property type="match status" value="1"/>
</dbReference>
<dbReference type="PIRSF" id="PIRSF006809">
    <property type="entry name" value="GTP-binding_hflX_prd"/>
    <property type="match status" value="1"/>
</dbReference>
<dbReference type="GO" id="GO:0005525">
    <property type="term" value="F:GTP binding"/>
    <property type="evidence" value="ECO:0007669"/>
    <property type="project" value="UniProtKB-UniRule"/>
</dbReference>
<sequence>MDNALLVFLDLGLYDLAESKKELENLAIAAELNVLDSMTQKLDKPTSNYYIGSGKVVELKKTVDVLKIDVCVFDTELSPAQIRNLEEALDTQVIDRGFLILQIFAKRAKTKEARLEIDLAQQKYLLPRLIGLSSSLSRQGGGSFNSKGPGEKKLELDRRRIESNITKLEDQLKKVHLEKKVNQKRRQSNQIPIVALVGYTNAGKSSTMNSLLMKLMRNEEKKVFEKNMLFATLQTQARQINYYNEPSFILTDTVGFVSRLPHDLVNSFKSTLEEVKQADLILHIIDGSNPNYQHQMTTTNDVLDSIEASHIETINVLTKLDLMINQTPITDFKYLSISNKTKTNLDFLIDEIYTRLFGQKVEVDLSFTYEEKSLINALYQSSKIIDISYLEDEIRVKSIIRESQLVTYQNQLLQKELPSNEK</sequence>
<dbReference type="PROSITE" id="PS51705">
    <property type="entry name" value="G_HFLX"/>
    <property type="match status" value="1"/>
</dbReference>
<dbReference type="GO" id="GO:0043022">
    <property type="term" value="F:ribosome binding"/>
    <property type="evidence" value="ECO:0007669"/>
    <property type="project" value="TreeGrafter"/>
</dbReference>
<dbReference type="CDD" id="cd01878">
    <property type="entry name" value="HflX"/>
    <property type="match status" value="1"/>
</dbReference>
<feature type="coiled-coil region" evidence="9">
    <location>
        <begin position="151"/>
        <end position="178"/>
    </location>
</feature>
<feature type="domain" description="Hflx-type G" evidence="10">
    <location>
        <begin position="192"/>
        <end position="360"/>
    </location>
</feature>
<dbReference type="EMBL" id="FO681348">
    <property type="protein sequence ID" value="CCV66645.1"/>
    <property type="molecule type" value="Genomic_DNA"/>
</dbReference>
<evidence type="ECO:0000256" key="7">
    <source>
        <dbReference type="PIRSR" id="PIRSR006809-1"/>
    </source>
</evidence>
<feature type="binding site" evidence="8">
    <location>
        <position position="232"/>
    </location>
    <ligand>
        <name>Mg(2+)</name>
        <dbReference type="ChEBI" id="CHEBI:18420"/>
    </ligand>
</feature>
<dbReference type="Gene3D" id="3.40.50.300">
    <property type="entry name" value="P-loop containing nucleotide triphosphate hydrolases"/>
    <property type="match status" value="1"/>
</dbReference>
<feature type="binding site" evidence="8">
    <location>
        <position position="205"/>
    </location>
    <ligand>
        <name>Mg(2+)</name>
        <dbReference type="ChEBI" id="CHEBI:18420"/>
    </ligand>
</feature>
<dbReference type="Proteomes" id="UP000032737">
    <property type="component" value="Chromosome"/>
</dbReference>
<evidence type="ECO:0000313" key="12">
    <source>
        <dbReference type="Proteomes" id="UP000032737"/>
    </source>
</evidence>
<evidence type="ECO:0000256" key="9">
    <source>
        <dbReference type="SAM" id="Coils"/>
    </source>
</evidence>
<dbReference type="InterPro" id="IPR027417">
    <property type="entry name" value="P-loop_NTPase"/>
</dbReference>
<dbReference type="PRINTS" id="PR00326">
    <property type="entry name" value="GTP1OBG"/>
</dbReference>
<organism evidence="11 12">
    <name type="scientific">Acholeplasma brassicae</name>
    <dbReference type="NCBI Taxonomy" id="61635"/>
    <lineage>
        <taxon>Bacteria</taxon>
        <taxon>Bacillati</taxon>
        <taxon>Mycoplasmatota</taxon>
        <taxon>Mollicutes</taxon>
        <taxon>Acholeplasmatales</taxon>
        <taxon>Acholeplasmataceae</taxon>
        <taxon>Acholeplasma</taxon>
    </lineage>
</organism>
<keyword evidence="4 8" id="KW-0460">Magnesium</keyword>
<dbReference type="InterPro" id="IPR030394">
    <property type="entry name" value="G_HFLX_dom"/>
</dbReference>
<dbReference type="GO" id="GO:0005737">
    <property type="term" value="C:cytoplasm"/>
    <property type="evidence" value="ECO:0007669"/>
    <property type="project" value="UniProtKB-SubCell"/>
</dbReference>
<dbReference type="GO" id="GO:0003924">
    <property type="term" value="F:GTPase activity"/>
    <property type="evidence" value="ECO:0007669"/>
    <property type="project" value="UniProtKB-UniRule"/>
</dbReference>
<gene>
    <name evidence="6" type="primary">hflX</name>
    <name evidence="11" type="ORF">BN85316240</name>
</gene>
<evidence type="ECO:0000313" key="11">
    <source>
        <dbReference type="EMBL" id="CCV66645.1"/>
    </source>
</evidence>
<dbReference type="HOGENOM" id="CLU_019597_2_2_14"/>
<evidence type="ECO:0000256" key="4">
    <source>
        <dbReference type="ARBA" id="ARBA00022842"/>
    </source>
</evidence>
<evidence type="ECO:0000259" key="10">
    <source>
        <dbReference type="PROSITE" id="PS51705"/>
    </source>
</evidence>